<sequence>MPTADLILSTCAASRTGVILHFSLFLSRPLFPALSFSLSVFQHCSNKRNELKRKVTRSNPSGTVESCSLCSATPPLHSHHIINPSARHRRRCPEYPADDM</sequence>
<protein>
    <recommendedName>
        <fullName evidence="3">Secreted protein</fullName>
    </recommendedName>
</protein>
<dbReference type="Proteomes" id="UP001314229">
    <property type="component" value="Unassembled WGS sequence"/>
</dbReference>
<reference evidence="1 2" key="1">
    <citation type="submission" date="2024-01" db="EMBL/GenBank/DDBJ databases">
        <authorList>
            <person name="Alioto T."/>
            <person name="Alioto T."/>
            <person name="Gomez Garrido J."/>
        </authorList>
    </citation>
    <scope>NUCLEOTIDE SEQUENCE [LARGE SCALE GENOMIC DNA]</scope>
</reference>
<evidence type="ECO:0000313" key="2">
    <source>
        <dbReference type="Proteomes" id="UP001314229"/>
    </source>
</evidence>
<accession>A0AAV1NW00</accession>
<evidence type="ECO:0000313" key="1">
    <source>
        <dbReference type="EMBL" id="CAK6962969.1"/>
    </source>
</evidence>
<proteinExistence type="predicted"/>
<gene>
    <name evidence="1" type="ORF">FSCOSCO3_A030067</name>
</gene>
<comment type="caution">
    <text evidence="1">The sequence shown here is derived from an EMBL/GenBank/DDBJ whole genome shotgun (WGS) entry which is preliminary data.</text>
</comment>
<organism evidence="1 2">
    <name type="scientific">Scomber scombrus</name>
    <name type="common">Atlantic mackerel</name>
    <name type="synonym">Scomber vernalis</name>
    <dbReference type="NCBI Taxonomy" id="13677"/>
    <lineage>
        <taxon>Eukaryota</taxon>
        <taxon>Metazoa</taxon>
        <taxon>Chordata</taxon>
        <taxon>Craniata</taxon>
        <taxon>Vertebrata</taxon>
        <taxon>Euteleostomi</taxon>
        <taxon>Actinopterygii</taxon>
        <taxon>Neopterygii</taxon>
        <taxon>Teleostei</taxon>
        <taxon>Neoteleostei</taxon>
        <taxon>Acanthomorphata</taxon>
        <taxon>Pelagiaria</taxon>
        <taxon>Scombriformes</taxon>
        <taxon>Scombridae</taxon>
        <taxon>Scomber</taxon>
    </lineage>
</organism>
<dbReference type="EMBL" id="CAWUFR010000061">
    <property type="protein sequence ID" value="CAK6962969.1"/>
    <property type="molecule type" value="Genomic_DNA"/>
</dbReference>
<keyword evidence="2" id="KW-1185">Reference proteome</keyword>
<name>A0AAV1NW00_SCOSC</name>
<evidence type="ECO:0008006" key="3">
    <source>
        <dbReference type="Google" id="ProtNLM"/>
    </source>
</evidence>
<dbReference type="AlphaFoldDB" id="A0AAV1NW00"/>